<dbReference type="PROSITE" id="PS51032">
    <property type="entry name" value="AP2_ERF"/>
    <property type="match status" value="1"/>
</dbReference>
<accession>A0A9Q0CTQ5</accession>
<evidence type="ECO:0000256" key="4">
    <source>
        <dbReference type="ARBA" id="ARBA00023163"/>
    </source>
</evidence>
<keyword evidence="9" id="KW-1185">Reference proteome</keyword>
<dbReference type="FunFam" id="3.30.730.10:FF:000001">
    <property type="entry name" value="Ethylene-responsive transcription factor 2"/>
    <property type="match status" value="1"/>
</dbReference>
<dbReference type="PANTHER" id="PTHR31190:SF322">
    <property type="entry name" value="OS07G0674800 PROTEIN"/>
    <property type="match status" value="1"/>
</dbReference>
<dbReference type="CDD" id="cd00018">
    <property type="entry name" value="AP2"/>
    <property type="match status" value="1"/>
</dbReference>
<dbReference type="PANTHER" id="PTHR31190">
    <property type="entry name" value="DNA-BINDING DOMAIN"/>
    <property type="match status" value="1"/>
</dbReference>
<comment type="subcellular location">
    <subcellularLocation>
        <location evidence="1">Nucleus</location>
    </subcellularLocation>
</comment>
<reference evidence="8" key="1">
    <citation type="journal article" date="2022" name="Cell">
        <title>Repeat-based holocentromeres influence genome architecture and karyotype evolution.</title>
        <authorList>
            <person name="Hofstatter P.G."/>
            <person name="Thangavel G."/>
            <person name="Lux T."/>
            <person name="Neumann P."/>
            <person name="Vondrak T."/>
            <person name="Novak P."/>
            <person name="Zhang M."/>
            <person name="Costa L."/>
            <person name="Castellani M."/>
            <person name="Scott A."/>
            <person name="Toegelov H."/>
            <person name="Fuchs J."/>
            <person name="Mata-Sucre Y."/>
            <person name="Dias Y."/>
            <person name="Vanzela A.L.L."/>
            <person name="Huettel B."/>
            <person name="Almeida C.C.S."/>
            <person name="Simkova H."/>
            <person name="Souza G."/>
            <person name="Pedrosa-Harand A."/>
            <person name="Macas J."/>
            <person name="Mayer K.F.X."/>
            <person name="Houben A."/>
            <person name="Marques A."/>
        </authorList>
    </citation>
    <scope>NUCLEOTIDE SEQUENCE</scope>
    <source>
        <strain evidence="8">RhyBre1mFocal</strain>
    </source>
</reference>
<name>A0A9Q0CTQ5_9POAL</name>
<evidence type="ECO:0000256" key="1">
    <source>
        <dbReference type="ARBA" id="ARBA00004123"/>
    </source>
</evidence>
<evidence type="ECO:0000313" key="8">
    <source>
        <dbReference type="EMBL" id="KAJ1699349.1"/>
    </source>
</evidence>
<feature type="region of interest" description="Disordered" evidence="6">
    <location>
        <begin position="32"/>
        <end position="63"/>
    </location>
</feature>
<evidence type="ECO:0000256" key="5">
    <source>
        <dbReference type="ARBA" id="ARBA00023242"/>
    </source>
</evidence>
<dbReference type="PRINTS" id="PR00367">
    <property type="entry name" value="ETHRSPELEMNT"/>
</dbReference>
<dbReference type="InterPro" id="IPR001471">
    <property type="entry name" value="AP2/ERF_dom"/>
</dbReference>
<keyword evidence="5" id="KW-0539">Nucleus</keyword>
<dbReference type="Gene3D" id="3.30.730.10">
    <property type="entry name" value="AP2/ERF domain"/>
    <property type="match status" value="1"/>
</dbReference>
<evidence type="ECO:0000256" key="3">
    <source>
        <dbReference type="ARBA" id="ARBA00023125"/>
    </source>
</evidence>
<keyword evidence="3" id="KW-0238">DNA-binding</keyword>
<sequence length="204" mass="22533">MCGGAIILEFIPQRKRSQNQVSAADIWPDAATSSASTTSNSSFQPCLAPSPEVPKKRERKTQYRGIRRRPWGKWAAEIRDPKKGVRVWLGTFSTAEEAARAYDRAARVIRGNKAKVNFPNEIDSSPLPADLHSLHALNAAHDFHPYFETDEQPSTIMPSFTGIVGANHGTEVVFECADGLYQYPMSNVTVAEPPVDAVDGCWFN</sequence>
<proteinExistence type="predicted"/>
<organism evidence="8 9">
    <name type="scientific">Rhynchospora breviuscula</name>
    <dbReference type="NCBI Taxonomy" id="2022672"/>
    <lineage>
        <taxon>Eukaryota</taxon>
        <taxon>Viridiplantae</taxon>
        <taxon>Streptophyta</taxon>
        <taxon>Embryophyta</taxon>
        <taxon>Tracheophyta</taxon>
        <taxon>Spermatophyta</taxon>
        <taxon>Magnoliopsida</taxon>
        <taxon>Liliopsida</taxon>
        <taxon>Poales</taxon>
        <taxon>Cyperaceae</taxon>
        <taxon>Cyperoideae</taxon>
        <taxon>Rhynchosporeae</taxon>
        <taxon>Rhynchospora</taxon>
    </lineage>
</organism>
<dbReference type="GO" id="GO:0003700">
    <property type="term" value="F:DNA-binding transcription factor activity"/>
    <property type="evidence" value="ECO:0007669"/>
    <property type="project" value="InterPro"/>
</dbReference>
<dbReference type="InterPro" id="IPR016177">
    <property type="entry name" value="DNA-bd_dom_sf"/>
</dbReference>
<dbReference type="SUPFAM" id="SSF54171">
    <property type="entry name" value="DNA-binding domain"/>
    <property type="match status" value="1"/>
</dbReference>
<dbReference type="Pfam" id="PF00847">
    <property type="entry name" value="AP2"/>
    <property type="match status" value="1"/>
</dbReference>
<keyword evidence="4" id="KW-0804">Transcription</keyword>
<dbReference type="GO" id="GO:0003677">
    <property type="term" value="F:DNA binding"/>
    <property type="evidence" value="ECO:0007669"/>
    <property type="project" value="UniProtKB-KW"/>
</dbReference>
<dbReference type="SMART" id="SM00380">
    <property type="entry name" value="AP2"/>
    <property type="match status" value="1"/>
</dbReference>
<protein>
    <recommendedName>
        <fullName evidence="7">AP2/ERF domain-containing protein</fullName>
    </recommendedName>
</protein>
<evidence type="ECO:0000256" key="2">
    <source>
        <dbReference type="ARBA" id="ARBA00023015"/>
    </source>
</evidence>
<comment type="caution">
    <text evidence="8">The sequence shown here is derived from an EMBL/GenBank/DDBJ whole genome shotgun (WGS) entry which is preliminary data.</text>
</comment>
<dbReference type="InterPro" id="IPR044808">
    <property type="entry name" value="ERF_plant"/>
</dbReference>
<dbReference type="OrthoDB" id="1930411at2759"/>
<keyword evidence="2" id="KW-0805">Transcription regulation</keyword>
<gene>
    <name evidence="8" type="ORF">LUZ63_007861</name>
</gene>
<dbReference type="EMBL" id="JAMQYH010000002">
    <property type="protein sequence ID" value="KAJ1699349.1"/>
    <property type="molecule type" value="Genomic_DNA"/>
</dbReference>
<feature type="compositionally biased region" description="Low complexity" evidence="6">
    <location>
        <begin position="32"/>
        <end position="42"/>
    </location>
</feature>
<evidence type="ECO:0000256" key="6">
    <source>
        <dbReference type="SAM" id="MobiDB-lite"/>
    </source>
</evidence>
<dbReference type="GO" id="GO:0005634">
    <property type="term" value="C:nucleus"/>
    <property type="evidence" value="ECO:0007669"/>
    <property type="project" value="UniProtKB-SubCell"/>
</dbReference>
<evidence type="ECO:0000313" key="9">
    <source>
        <dbReference type="Proteomes" id="UP001151287"/>
    </source>
</evidence>
<feature type="domain" description="AP2/ERF" evidence="7">
    <location>
        <begin position="62"/>
        <end position="119"/>
    </location>
</feature>
<evidence type="ECO:0000259" key="7">
    <source>
        <dbReference type="PROSITE" id="PS51032"/>
    </source>
</evidence>
<dbReference type="InterPro" id="IPR036955">
    <property type="entry name" value="AP2/ERF_dom_sf"/>
</dbReference>
<dbReference type="AlphaFoldDB" id="A0A9Q0CTQ5"/>
<dbReference type="Proteomes" id="UP001151287">
    <property type="component" value="Unassembled WGS sequence"/>
</dbReference>
<dbReference type="GO" id="GO:0009873">
    <property type="term" value="P:ethylene-activated signaling pathway"/>
    <property type="evidence" value="ECO:0007669"/>
    <property type="project" value="InterPro"/>
</dbReference>